<proteinExistence type="predicted"/>
<evidence type="ECO:0000313" key="1">
    <source>
        <dbReference type="EMBL" id="XAN13398.1"/>
    </source>
</evidence>
<dbReference type="CDD" id="cd00093">
    <property type="entry name" value="HTH_XRE"/>
    <property type="match status" value="1"/>
</dbReference>
<sequence>METPVGYNVETSIRFECLQAYARGWVQPTPAEVRTVLQIAGLSSAQAADLVGVSDSRVIRRWKSGESKIPYSHWAVLCETAGFGRIWTFTASPKPDQAQASGVAELV</sequence>
<dbReference type="InterPro" id="IPR010982">
    <property type="entry name" value="Lambda_DNA-bd_dom_sf"/>
</dbReference>
<dbReference type="EMBL" id="CP154792">
    <property type="protein sequence ID" value="XAN13398.1"/>
    <property type="molecule type" value="Genomic_DNA"/>
</dbReference>
<dbReference type="SUPFAM" id="SSF47413">
    <property type="entry name" value="lambda repressor-like DNA-binding domains"/>
    <property type="match status" value="1"/>
</dbReference>
<keyword evidence="2" id="KW-1185">Reference proteome</keyword>
<accession>A0ABZ3FUE7</accession>
<dbReference type="RefSeq" id="WP_252978695.1">
    <property type="nucleotide sequence ID" value="NZ_CP154792.1"/>
</dbReference>
<protein>
    <submittedName>
        <fullName evidence="1">Helix-turn-helix domain-containing protein</fullName>
    </submittedName>
</protein>
<dbReference type="InterPro" id="IPR001387">
    <property type="entry name" value="Cro/C1-type_HTH"/>
</dbReference>
<organism evidence="1 2">
    <name type="scientific">Achromobacter denitrificans</name>
    <name type="common">Alcaligenes denitrificans</name>
    <dbReference type="NCBI Taxonomy" id="32002"/>
    <lineage>
        <taxon>Bacteria</taxon>
        <taxon>Pseudomonadati</taxon>
        <taxon>Pseudomonadota</taxon>
        <taxon>Betaproteobacteria</taxon>
        <taxon>Burkholderiales</taxon>
        <taxon>Alcaligenaceae</taxon>
        <taxon>Achromobacter</taxon>
    </lineage>
</organism>
<name>A0ABZ3FUE7_ACHDE</name>
<dbReference type="Proteomes" id="UP001446337">
    <property type="component" value="Chromosome"/>
</dbReference>
<gene>
    <name evidence="1" type="ORF">AAIK43_18485</name>
</gene>
<evidence type="ECO:0000313" key="2">
    <source>
        <dbReference type="Proteomes" id="UP001446337"/>
    </source>
</evidence>
<reference evidence="1 2" key="1">
    <citation type="submission" date="2024-05" db="EMBL/GenBank/DDBJ databases">
        <title>Achromobacter denitrificans. BP1, complete genome.</title>
        <authorList>
            <person name="Zhang B."/>
        </authorList>
    </citation>
    <scope>NUCLEOTIDE SEQUENCE [LARGE SCALE GENOMIC DNA]</scope>
    <source>
        <strain evidence="1 2">BP1</strain>
    </source>
</reference>